<feature type="compositionally biased region" description="Polar residues" evidence="1">
    <location>
        <begin position="387"/>
        <end position="400"/>
    </location>
</feature>
<feature type="region of interest" description="Disordered" evidence="1">
    <location>
        <begin position="360"/>
        <end position="422"/>
    </location>
</feature>
<proteinExistence type="predicted"/>
<accession>A0A2U1NGU8</accession>
<evidence type="ECO:0000256" key="1">
    <source>
        <dbReference type="SAM" id="MobiDB-lite"/>
    </source>
</evidence>
<dbReference type="PANTHER" id="PTHR47165">
    <property type="entry name" value="OS03G0429900 PROTEIN"/>
    <property type="match status" value="1"/>
</dbReference>
<organism evidence="2 3">
    <name type="scientific">Artemisia annua</name>
    <name type="common">Sweet wormwood</name>
    <dbReference type="NCBI Taxonomy" id="35608"/>
    <lineage>
        <taxon>Eukaryota</taxon>
        <taxon>Viridiplantae</taxon>
        <taxon>Streptophyta</taxon>
        <taxon>Embryophyta</taxon>
        <taxon>Tracheophyta</taxon>
        <taxon>Spermatophyta</taxon>
        <taxon>Magnoliopsida</taxon>
        <taxon>eudicotyledons</taxon>
        <taxon>Gunneridae</taxon>
        <taxon>Pentapetalae</taxon>
        <taxon>asterids</taxon>
        <taxon>campanulids</taxon>
        <taxon>Asterales</taxon>
        <taxon>Asteraceae</taxon>
        <taxon>Asteroideae</taxon>
        <taxon>Anthemideae</taxon>
        <taxon>Artemisiinae</taxon>
        <taxon>Artemisia</taxon>
    </lineage>
</organism>
<sequence>MRTKGKAKIRTTNFENICLNNVRHVNESAASPSHESRMCAADVPVVTDSQQRLPAGSSLKRKLRDIPVERDTTFEKKLECETGETSVGYGASGDPPLLCSLEADMVHKRLVVNGITPNEQPVGTVFDGMVVLDFVTGKVVRDVNGTLVASDDVITGSAARLPQTSALDMPEPHISLKRTCSQTVSCAPTFDVSACVTSHEQEVGYDVGPNMPVSNINGKRQLHSLSDSVHCETSSSKRQCRDLPTCAPTFDVSARVTSHQQEVGYDVGPNMPVSNINGKRQLHNLSDSVYCETTSSKRQCRDLPTSLSQCHELSATQLGDCYPYITTWSSPTTSTTVTAGAVFPGGSFMGAVGSASVGIPDPTPLPPLPDDMRSTVPPNVEPGRLPTSEQMAGSGATSSHQGQRRRFTRRRVQRSANGDGHTLRFGAPADYRSFGPCTCVCSHCHAKFWYEERLAASTRRSGPLYHHCCRGGKVQLFAPYDYPEYIQQLFLDQHFMRHIRAYNQMFGMTSLGATVDDTVNNGRGPYVFKNPLRQDIVEGLIELLDHHNALVQLFRTARDKLHDMDLPEFKIRLMADTQAQSSTQTSLQQQQATDQEGDARARAKGKQVVVEPDEIDVMNLKPTDFGKPLDLKVYRKWISKNIPDPSPTGICFMLLDKKGGAIQATGQLPDMRQLDTRLQLDGCYRIQGYGCKRTDNWQRTLDNNVTLLFGRYTQAAPIQDEGFPQHYFSFAAYNEVCHRADTREPILTGFPITRLDEMEQPVVIAASSCWAKRHAGVIQLSSTPATAIYLNPEVPEAAHIEEAYKELVRAAPSMRLQQIQRVDVEQQEQPQIMTLAAIIESASHNITQHFTTDAVVVKIDESKGWYFNRCRACGNPVEEHMPHRHCHEPGTQPVANYSYCFRATLADVTGSIVVACYSPAAHSLVPNITELLSYVPDKDPYMLPPIIKDLENTKRRFRIHVGKGSRRGYPNFILDHATDAPTPLFEEMPTTPDEATSSTAATHDVTEEEPTEITPGTSSPPPIAATPSQTILRITGPPAHTQMQPAGTSQHAEHRIASTSLDRPAEVATTSEGIEPPRARRQLFREPHEEQADEGLKKARHD</sequence>
<feature type="compositionally biased region" description="Basic residues" evidence="1">
    <location>
        <begin position="402"/>
        <end position="413"/>
    </location>
</feature>
<feature type="region of interest" description="Disordered" evidence="1">
    <location>
        <begin position="988"/>
        <end position="1102"/>
    </location>
</feature>
<dbReference type="AlphaFoldDB" id="A0A2U1NGU8"/>
<feature type="region of interest" description="Disordered" evidence="1">
    <location>
        <begin position="580"/>
        <end position="606"/>
    </location>
</feature>
<feature type="compositionally biased region" description="Polar residues" evidence="1">
    <location>
        <begin position="1041"/>
        <end position="1050"/>
    </location>
</feature>
<evidence type="ECO:0000313" key="2">
    <source>
        <dbReference type="EMBL" id="PWA72747.1"/>
    </source>
</evidence>
<dbReference type="InterPro" id="IPR012340">
    <property type="entry name" value="NA-bd_OB-fold"/>
</dbReference>
<dbReference type="Proteomes" id="UP000245207">
    <property type="component" value="Unassembled WGS sequence"/>
</dbReference>
<dbReference type="PANTHER" id="PTHR47165:SF4">
    <property type="entry name" value="OS03G0429900 PROTEIN"/>
    <property type="match status" value="1"/>
</dbReference>
<comment type="caution">
    <text evidence="2">The sequence shown here is derived from an EMBL/GenBank/DDBJ whole genome shotgun (WGS) entry which is preliminary data.</text>
</comment>
<name>A0A2U1NGU8_ARTAN</name>
<dbReference type="STRING" id="35608.A0A2U1NGU8"/>
<feature type="compositionally biased region" description="Basic and acidic residues" evidence="1">
    <location>
        <begin position="1075"/>
        <end position="1102"/>
    </location>
</feature>
<dbReference type="EMBL" id="PKPP01002847">
    <property type="protein sequence ID" value="PWA72747.1"/>
    <property type="molecule type" value="Genomic_DNA"/>
</dbReference>
<reference evidence="2 3" key="1">
    <citation type="journal article" date="2018" name="Mol. Plant">
        <title>The genome of Artemisia annua provides insight into the evolution of Asteraceae family and artemisinin biosynthesis.</title>
        <authorList>
            <person name="Shen Q."/>
            <person name="Zhang L."/>
            <person name="Liao Z."/>
            <person name="Wang S."/>
            <person name="Yan T."/>
            <person name="Shi P."/>
            <person name="Liu M."/>
            <person name="Fu X."/>
            <person name="Pan Q."/>
            <person name="Wang Y."/>
            <person name="Lv Z."/>
            <person name="Lu X."/>
            <person name="Zhang F."/>
            <person name="Jiang W."/>
            <person name="Ma Y."/>
            <person name="Chen M."/>
            <person name="Hao X."/>
            <person name="Li L."/>
            <person name="Tang Y."/>
            <person name="Lv G."/>
            <person name="Zhou Y."/>
            <person name="Sun X."/>
            <person name="Brodelius P.E."/>
            <person name="Rose J.K.C."/>
            <person name="Tang K."/>
        </authorList>
    </citation>
    <scope>NUCLEOTIDE SEQUENCE [LARGE SCALE GENOMIC DNA]</scope>
    <source>
        <strain evidence="3">cv. Huhao1</strain>
        <tissue evidence="2">Leaf</tissue>
    </source>
</reference>
<evidence type="ECO:0000313" key="3">
    <source>
        <dbReference type="Proteomes" id="UP000245207"/>
    </source>
</evidence>
<dbReference type="OrthoDB" id="696691at2759"/>
<evidence type="ECO:0008006" key="4">
    <source>
        <dbReference type="Google" id="ProtNLM"/>
    </source>
</evidence>
<keyword evidence="3" id="KW-1185">Reference proteome</keyword>
<dbReference type="Gene3D" id="2.40.50.140">
    <property type="entry name" value="Nucleic acid-binding proteins"/>
    <property type="match status" value="2"/>
</dbReference>
<dbReference type="SUPFAM" id="SSF50249">
    <property type="entry name" value="Nucleic acid-binding proteins"/>
    <property type="match status" value="1"/>
</dbReference>
<protein>
    <recommendedName>
        <fullName evidence="4">Helitron helicase-like domain-containing protein</fullName>
    </recommendedName>
</protein>
<feature type="compositionally biased region" description="Low complexity" evidence="1">
    <location>
        <begin position="580"/>
        <end position="594"/>
    </location>
</feature>
<gene>
    <name evidence="2" type="ORF">CTI12_AA085420</name>
</gene>